<dbReference type="InterPro" id="IPR032740">
    <property type="entry name" value="GxDLY"/>
</dbReference>
<feature type="domain" description="SGNH hydrolase-type esterase" evidence="1">
    <location>
        <begin position="189"/>
        <end position="357"/>
    </location>
</feature>
<dbReference type="SUPFAM" id="SSF52266">
    <property type="entry name" value="SGNH hydrolase"/>
    <property type="match status" value="1"/>
</dbReference>
<dbReference type="AlphaFoldDB" id="A0A1V5MJL0"/>
<feature type="domain" description="SGNH hydrolase-type esterase N-terminal" evidence="2">
    <location>
        <begin position="42"/>
        <end position="181"/>
    </location>
</feature>
<accession>A0A1V5MJL0</accession>
<dbReference type="Gene3D" id="3.40.50.1110">
    <property type="entry name" value="SGNH hydrolase"/>
    <property type="match status" value="1"/>
</dbReference>
<reference evidence="3" key="1">
    <citation type="submission" date="2017-02" db="EMBL/GenBank/DDBJ databases">
        <title>Delving into the versatile metabolic prowess of the omnipresent phylum Bacteroidetes.</title>
        <authorList>
            <person name="Nobu M.K."/>
            <person name="Mei R."/>
            <person name="Narihiro T."/>
            <person name="Kuroda K."/>
            <person name="Liu W.-T."/>
        </authorList>
    </citation>
    <scope>NUCLEOTIDE SEQUENCE</scope>
    <source>
        <strain evidence="3">ADurb.Bin417</strain>
    </source>
</reference>
<comment type="caution">
    <text evidence="3">The sequence shown here is derived from an EMBL/GenBank/DDBJ whole genome shotgun (WGS) entry which is preliminary data.</text>
</comment>
<dbReference type="InterPro" id="IPR036514">
    <property type="entry name" value="SGNH_hydro_sf"/>
</dbReference>
<proteinExistence type="predicted"/>
<dbReference type="Proteomes" id="UP000485484">
    <property type="component" value="Unassembled WGS sequence"/>
</dbReference>
<dbReference type="Pfam" id="PF14607">
    <property type="entry name" value="GxDLY"/>
    <property type="match status" value="1"/>
</dbReference>
<evidence type="ECO:0000259" key="1">
    <source>
        <dbReference type="Pfam" id="PF14606"/>
    </source>
</evidence>
<organism evidence="3">
    <name type="scientific">candidate division TA06 bacterium ADurb.Bin417</name>
    <dbReference type="NCBI Taxonomy" id="1852828"/>
    <lineage>
        <taxon>Bacteria</taxon>
        <taxon>Bacteria division TA06</taxon>
    </lineage>
</organism>
<protein>
    <recommendedName>
        <fullName evidence="4">SGNH hydrolase-type esterase domain-containing protein</fullName>
    </recommendedName>
</protein>
<evidence type="ECO:0000259" key="2">
    <source>
        <dbReference type="Pfam" id="PF14607"/>
    </source>
</evidence>
<sequence>MRSQSIRIVSFLFFALAGWLGLLQADPVSPLNGTADPDGNTVWYDGARLGVEGRGWTETESFYDRLPAKARGTVRDSVWKLSHATAGMCIRFVTDAPTIQVRWIITGLYSLSTMPKTACSGVDLYCREAAGKWTFVGTGEPTGITNTALFSVGASKELMLYLPLYTGVKSVEIGIPKGRTISKPAPRAKPIIFYGTSITQGACASRPGMVYTAIVGRRLDRPVINLGFSANGTGDTELADLMGEIDASIYIVDCAANMKSNGPYAPEKQAPLFVTRLRKLRPATPILLVQGADRFDRPSEGGAWRSVYEQLKKQGMTGLFFLPNKGMYGDDGEATGSDGHPSDLGMMREAAVYIRALPSMLKTTGRSR</sequence>
<dbReference type="Gene3D" id="2.60.120.260">
    <property type="entry name" value="Galactose-binding domain-like"/>
    <property type="match status" value="1"/>
</dbReference>
<evidence type="ECO:0008006" key="4">
    <source>
        <dbReference type="Google" id="ProtNLM"/>
    </source>
</evidence>
<gene>
    <name evidence="3" type="ORF">BWY73_00400</name>
</gene>
<dbReference type="Pfam" id="PF14606">
    <property type="entry name" value="Lipase_GDSL_3"/>
    <property type="match status" value="1"/>
</dbReference>
<dbReference type="InterPro" id="IPR013830">
    <property type="entry name" value="SGNH_hydro"/>
</dbReference>
<name>A0A1V5MJL0_UNCT6</name>
<evidence type="ECO:0000313" key="3">
    <source>
        <dbReference type="EMBL" id="OPZ93282.1"/>
    </source>
</evidence>
<dbReference type="EMBL" id="MWAK01000033">
    <property type="protein sequence ID" value="OPZ93282.1"/>
    <property type="molecule type" value="Genomic_DNA"/>
</dbReference>